<reference evidence="1" key="1">
    <citation type="submission" date="2020-05" db="EMBL/GenBank/DDBJ databases">
        <title>Mycena genomes resolve the evolution of fungal bioluminescence.</title>
        <authorList>
            <person name="Tsai I.J."/>
        </authorList>
    </citation>
    <scope>NUCLEOTIDE SEQUENCE</scope>
    <source>
        <strain evidence="1">160909Yilan</strain>
    </source>
</reference>
<dbReference type="Gene3D" id="1.20.1280.50">
    <property type="match status" value="1"/>
</dbReference>
<proteinExistence type="predicted"/>
<protein>
    <submittedName>
        <fullName evidence="1">WD40 repeat-like protein</fullName>
    </submittedName>
</protein>
<sequence>MLESMKADRALLLDSEPQILDRERSPSALSTERALAQERLDAYKYPVLTIPNEITSEIFIRFLPIYPDAPPLTGPESPTTLTHVCRQWREVALATPALWRAMRLDYKPRTQGYTPMKAYAPIQYLSDAWIRRSGSCPLSIEIHDCRDVTLLDVLTETMAMAAARFEHLVLWIPSHSLPKIGRMPLLRSLSFWARDGSKAFASHTPQLRTVSLFGGVVPNIALPWAQLTCLTLDCIGIKSCVSILRKTKNLIRCDLRFSFRWGESVSFSGPDLVLPRLNVLILKDSRLAVDSFLTALVVPRSPQARLEGDIPW</sequence>
<evidence type="ECO:0000313" key="2">
    <source>
        <dbReference type="Proteomes" id="UP000623467"/>
    </source>
</evidence>
<comment type="caution">
    <text evidence="1">The sequence shown here is derived from an EMBL/GenBank/DDBJ whole genome shotgun (WGS) entry which is preliminary data.</text>
</comment>
<organism evidence="1 2">
    <name type="scientific">Mycena sanguinolenta</name>
    <dbReference type="NCBI Taxonomy" id="230812"/>
    <lineage>
        <taxon>Eukaryota</taxon>
        <taxon>Fungi</taxon>
        <taxon>Dikarya</taxon>
        <taxon>Basidiomycota</taxon>
        <taxon>Agaricomycotina</taxon>
        <taxon>Agaricomycetes</taxon>
        <taxon>Agaricomycetidae</taxon>
        <taxon>Agaricales</taxon>
        <taxon>Marasmiineae</taxon>
        <taxon>Mycenaceae</taxon>
        <taxon>Mycena</taxon>
    </lineage>
</organism>
<gene>
    <name evidence="1" type="ORF">MSAN_00087400</name>
</gene>
<dbReference type="EMBL" id="JACAZH010000001">
    <property type="protein sequence ID" value="KAF7376704.1"/>
    <property type="molecule type" value="Genomic_DNA"/>
</dbReference>
<keyword evidence="2" id="KW-1185">Reference proteome</keyword>
<dbReference type="OrthoDB" id="3365698at2759"/>
<evidence type="ECO:0000313" key="1">
    <source>
        <dbReference type="EMBL" id="KAF7376704.1"/>
    </source>
</evidence>
<dbReference type="Proteomes" id="UP000623467">
    <property type="component" value="Unassembled WGS sequence"/>
</dbReference>
<name>A0A8H7DIJ8_9AGAR</name>
<accession>A0A8H7DIJ8</accession>
<dbReference type="AlphaFoldDB" id="A0A8H7DIJ8"/>